<dbReference type="PANTHER" id="PTHR48079">
    <property type="entry name" value="PROTEIN YEEZ"/>
    <property type="match status" value="1"/>
</dbReference>
<dbReference type="InterPro" id="IPR051783">
    <property type="entry name" value="NAD(P)-dependent_oxidoreduct"/>
</dbReference>
<dbReference type="PANTHER" id="PTHR48079:SF6">
    <property type="entry name" value="NAD(P)-BINDING DOMAIN-CONTAINING PROTEIN-RELATED"/>
    <property type="match status" value="1"/>
</dbReference>
<dbReference type="CDD" id="cd05266">
    <property type="entry name" value="SDR_a4"/>
    <property type="match status" value="1"/>
</dbReference>
<accession>A0ABW0EBM6</accession>
<proteinExistence type="predicted"/>
<comment type="caution">
    <text evidence="1">The sequence shown here is derived from an EMBL/GenBank/DDBJ whole genome shotgun (WGS) entry which is preliminary data.</text>
</comment>
<dbReference type="EC" id="1.1.1.290" evidence="1"/>
<sequence length="271" mass="30529">MTAKKISILGCGWLGLPLAEAFVRQGYEVHGSTTTPEKLTLLAEKQILPYQIELNTLELKPENQLFFDNEILIVNIPPKRNSGNNYAQQINNLQQALLRSTVKKVIFVSSTSVYQPALEEITEASTLDHENAKELLEAESIIANDGNPWQTTIIRFAGLFGSGRAPGRFIAGKTDLPDPEAPVNFIHLEDCIQIIQEIVKQEKWKEIFNACADEHPSRKVFYTEAARKLQFPAPTFEAKKVGKKPEKLISNQKLKETLHYKFTFPDPLKAL</sequence>
<organism evidence="1 2">
    <name type="scientific">Adhaeribacter terreus</name>
    <dbReference type="NCBI Taxonomy" id="529703"/>
    <lineage>
        <taxon>Bacteria</taxon>
        <taxon>Pseudomonadati</taxon>
        <taxon>Bacteroidota</taxon>
        <taxon>Cytophagia</taxon>
        <taxon>Cytophagales</taxon>
        <taxon>Hymenobacteraceae</taxon>
        <taxon>Adhaeribacter</taxon>
    </lineage>
</organism>
<gene>
    <name evidence="1" type="ORF">ACFPIB_06755</name>
</gene>
<dbReference type="Gene3D" id="3.40.50.720">
    <property type="entry name" value="NAD(P)-binding Rossmann-like Domain"/>
    <property type="match status" value="1"/>
</dbReference>
<dbReference type="RefSeq" id="WP_378016670.1">
    <property type="nucleotide sequence ID" value="NZ_JBHSKT010000003.1"/>
</dbReference>
<dbReference type="SUPFAM" id="SSF51735">
    <property type="entry name" value="NAD(P)-binding Rossmann-fold domains"/>
    <property type="match status" value="1"/>
</dbReference>
<evidence type="ECO:0000313" key="2">
    <source>
        <dbReference type="Proteomes" id="UP001596161"/>
    </source>
</evidence>
<dbReference type="InterPro" id="IPR036291">
    <property type="entry name" value="NAD(P)-bd_dom_sf"/>
</dbReference>
<dbReference type="GO" id="GO:0033711">
    <property type="term" value="F:4-phosphoerythronate dehydrogenase activity"/>
    <property type="evidence" value="ECO:0007669"/>
    <property type="project" value="UniProtKB-EC"/>
</dbReference>
<name>A0ABW0EBM6_9BACT</name>
<dbReference type="EMBL" id="JBHSKT010000003">
    <property type="protein sequence ID" value="MFC5270299.1"/>
    <property type="molecule type" value="Genomic_DNA"/>
</dbReference>
<protein>
    <submittedName>
        <fullName evidence="1">SDR family oxidoreductase</fullName>
        <ecNumber evidence="1">1.1.1.290</ecNumber>
    </submittedName>
</protein>
<keyword evidence="2" id="KW-1185">Reference proteome</keyword>
<evidence type="ECO:0000313" key="1">
    <source>
        <dbReference type="EMBL" id="MFC5270299.1"/>
    </source>
</evidence>
<keyword evidence="1" id="KW-0560">Oxidoreductase</keyword>
<dbReference type="Proteomes" id="UP001596161">
    <property type="component" value="Unassembled WGS sequence"/>
</dbReference>
<reference evidence="2" key="1">
    <citation type="journal article" date="2019" name="Int. J. Syst. Evol. Microbiol.">
        <title>The Global Catalogue of Microorganisms (GCM) 10K type strain sequencing project: providing services to taxonomists for standard genome sequencing and annotation.</title>
        <authorList>
            <consortium name="The Broad Institute Genomics Platform"/>
            <consortium name="The Broad Institute Genome Sequencing Center for Infectious Disease"/>
            <person name="Wu L."/>
            <person name="Ma J."/>
        </authorList>
    </citation>
    <scope>NUCLEOTIDE SEQUENCE [LARGE SCALE GENOMIC DNA]</scope>
    <source>
        <strain evidence="2">KACC 12602</strain>
    </source>
</reference>